<dbReference type="AlphaFoldDB" id="A0A239I1T4"/>
<name>A0A239I1T4_9PSED</name>
<keyword evidence="2" id="KW-1185">Reference proteome</keyword>
<gene>
    <name evidence="1" type="ORF">SAMN05444352_1178</name>
</gene>
<sequence>MMNQLKRHLLIPLTVRFTSFLILPHDFVNDPWFQDARDYEIPELFGFAIKAAHVPAKAVVDQHVRDNNSFTCSVERFITYVQRLPVEDGAGHYA</sequence>
<accession>A0A239I1T4</accession>
<organism evidence="1 2">
    <name type="scientific">Pseudomonas japonica</name>
    <dbReference type="NCBI Taxonomy" id="256466"/>
    <lineage>
        <taxon>Bacteria</taxon>
        <taxon>Pseudomonadati</taxon>
        <taxon>Pseudomonadota</taxon>
        <taxon>Gammaproteobacteria</taxon>
        <taxon>Pseudomonadales</taxon>
        <taxon>Pseudomonadaceae</taxon>
        <taxon>Pseudomonas</taxon>
    </lineage>
</organism>
<dbReference type="Proteomes" id="UP000198407">
    <property type="component" value="Unassembled WGS sequence"/>
</dbReference>
<protein>
    <submittedName>
        <fullName evidence="1">Uncharacterized protein</fullName>
    </submittedName>
</protein>
<proteinExistence type="predicted"/>
<dbReference type="EMBL" id="FZOL01000017">
    <property type="protein sequence ID" value="SNS86324.1"/>
    <property type="molecule type" value="Genomic_DNA"/>
</dbReference>
<reference evidence="2" key="1">
    <citation type="submission" date="2017-06" db="EMBL/GenBank/DDBJ databases">
        <authorList>
            <person name="Varghese N."/>
            <person name="Submissions S."/>
        </authorList>
    </citation>
    <scope>NUCLEOTIDE SEQUENCE [LARGE SCALE GENOMIC DNA]</scope>
    <source>
        <strain evidence="2">DSM 22348</strain>
    </source>
</reference>
<evidence type="ECO:0000313" key="1">
    <source>
        <dbReference type="EMBL" id="SNS86324.1"/>
    </source>
</evidence>
<evidence type="ECO:0000313" key="2">
    <source>
        <dbReference type="Proteomes" id="UP000198407"/>
    </source>
</evidence>